<name>A0A0U1R0U0_YERP3</name>
<dbReference type="Proteomes" id="UP000002412">
    <property type="component" value="Chromosome"/>
</dbReference>
<organism evidence="1 2">
    <name type="scientific">Yersinia pseudotuberculosis serotype O:1b (strain IP 31758)</name>
    <dbReference type="NCBI Taxonomy" id="349747"/>
    <lineage>
        <taxon>Bacteria</taxon>
        <taxon>Pseudomonadati</taxon>
        <taxon>Pseudomonadota</taxon>
        <taxon>Gammaproteobacteria</taxon>
        <taxon>Enterobacterales</taxon>
        <taxon>Yersiniaceae</taxon>
        <taxon>Yersinia</taxon>
    </lineage>
</organism>
<gene>
    <name evidence="1" type="ordered locus">YpsIP31758_1698</name>
</gene>
<evidence type="ECO:0000313" key="1">
    <source>
        <dbReference type="EMBL" id="ABS48760.1"/>
    </source>
</evidence>
<evidence type="ECO:0000313" key="2">
    <source>
        <dbReference type="Proteomes" id="UP000002412"/>
    </source>
</evidence>
<dbReference type="EMBL" id="CP000720">
    <property type="protein sequence ID" value="ABS48760.1"/>
    <property type="molecule type" value="Genomic_DNA"/>
</dbReference>
<dbReference type="HOGENOM" id="CLU_3335193_0_0_6"/>
<sequence length="38" mass="4190">MAPNTLCTTLFFPTINEKSQRIAVVLALMSNKPLIPES</sequence>
<protein>
    <submittedName>
        <fullName evidence="1">Uncharacterized protein</fullName>
    </submittedName>
</protein>
<dbReference type="KEGG" id="ypi:YpsIP31758_1698"/>
<dbReference type="AlphaFoldDB" id="A0A0U1R0U0"/>
<reference evidence="1 2" key="1">
    <citation type="journal article" date="2007" name="PLoS Genet.">
        <title>The complete genome sequence of Yersinia pseudotuberculosis IP31758, the causative agent of Far East scarlet-like fever.</title>
        <authorList>
            <person name="Eppinger M."/>
            <person name="Rosovitz M.J."/>
            <person name="Fricke W.F."/>
            <person name="Rasko D.A."/>
            <person name="Kokorina G."/>
            <person name="Fayolle C."/>
            <person name="Lindler L.E."/>
            <person name="Carniel E."/>
            <person name="Ravel J."/>
        </authorList>
    </citation>
    <scope>NUCLEOTIDE SEQUENCE [LARGE SCALE GENOMIC DNA]</scope>
    <source>
        <strain evidence="1 2">IP 31758</strain>
    </source>
</reference>
<proteinExistence type="predicted"/>
<accession>A0A0U1R0U0</accession>